<reference evidence="5" key="2">
    <citation type="submission" date="2023-06" db="EMBL/GenBank/DDBJ databases">
        <authorList>
            <person name="Ma L."/>
            <person name="Liu K.-W."/>
            <person name="Li Z."/>
            <person name="Hsiao Y.-Y."/>
            <person name="Qi Y."/>
            <person name="Fu T."/>
            <person name="Tang G."/>
            <person name="Zhang D."/>
            <person name="Sun W.-H."/>
            <person name="Liu D.-K."/>
            <person name="Li Y."/>
            <person name="Chen G.-Z."/>
            <person name="Liu X.-D."/>
            <person name="Liao X.-Y."/>
            <person name="Jiang Y.-T."/>
            <person name="Yu X."/>
            <person name="Hao Y."/>
            <person name="Huang J."/>
            <person name="Zhao X.-W."/>
            <person name="Ke S."/>
            <person name="Chen Y.-Y."/>
            <person name="Wu W.-L."/>
            <person name="Hsu J.-L."/>
            <person name="Lin Y.-F."/>
            <person name="Huang M.-D."/>
            <person name="Li C.-Y."/>
            <person name="Huang L."/>
            <person name="Wang Z.-W."/>
            <person name="Zhao X."/>
            <person name="Zhong W.-Y."/>
            <person name="Peng D.-H."/>
            <person name="Ahmad S."/>
            <person name="Lan S."/>
            <person name="Zhang J.-S."/>
            <person name="Tsai W.-C."/>
            <person name="Van De Peer Y."/>
            <person name="Liu Z.-J."/>
        </authorList>
    </citation>
    <scope>NUCLEOTIDE SEQUENCE</scope>
    <source>
        <strain evidence="5">CP</strain>
        <tissue evidence="5">Leaves</tissue>
    </source>
</reference>
<evidence type="ECO:0000256" key="1">
    <source>
        <dbReference type="ARBA" id="ARBA00022884"/>
    </source>
</evidence>
<feature type="region of interest" description="Disordered" evidence="3">
    <location>
        <begin position="450"/>
        <end position="486"/>
    </location>
</feature>
<dbReference type="SUPFAM" id="SSF54928">
    <property type="entry name" value="RNA-binding domain, RBD"/>
    <property type="match status" value="2"/>
</dbReference>
<dbReference type="CDD" id="cd00590">
    <property type="entry name" value="RRM_SF"/>
    <property type="match status" value="3"/>
</dbReference>
<dbReference type="Gene3D" id="3.30.70.330">
    <property type="match status" value="3"/>
</dbReference>
<dbReference type="EMBL" id="JAUJYO010000006">
    <property type="protein sequence ID" value="KAK1315493.1"/>
    <property type="molecule type" value="Genomic_DNA"/>
</dbReference>
<name>A0AAV9EP89_ACOCL</name>
<feature type="compositionally biased region" description="Basic and acidic residues" evidence="3">
    <location>
        <begin position="80"/>
        <end position="90"/>
    </location>
</feature>
<protein>
    <submittedName>
        <fullName evidence="5">Polyadenylate-binding protein RBP47</fullName>
    </submittedName>
</protein>
<feature type="domain" description="RRM" evidence="4">
    <location>
        <begin position="348"/>
        <end position="428"/>
    </location>
</feature>
<dbReference type="Proteomes" id="UP001180020">
    <property type="component" value="Unassembled WGS sequence"/>
</dbReference>
<keyword evidence="6" id="KW-1185">Reference proteome</keyword>
<feature type="compositionally biased region" description="Basic and acidic residues" evidence="3">
    <location>
        <begin position="469"/>
        <end position="482"/>
    </location>
</feature>
<feature type="region of interest" description="Disordered" evidence="3">
    <location>
        <begin position="1"/>
        <end position="111"/>
    </location>
</feature>
<feature type="domain" description="RRM" evidence="4">
    <location>
        <begin position="251"/>
        <end position="335"/>
    </location>
</feature>
<dbReference type="GO" id="GO:0003723">
    <property type="term" value="F:RNA binding"/>
    <property type="evidence" value="ECO:0007669"/>
    <property type="project" value="UniProtKB-UniRule"/>
</dbReference>
<accession>A0AAV9EP89</accession>
<evidence type="ECO:0000256" key="2">
    <source>
        <dbReference type="PROSITE-ProRule" id="PRU00176"/>
    </source>
</evidence>
<organism evidence="5 6">
    <name type="scientific">Acorus calamus</name>
    <name type="common">Sweet flag</name>
    <dbReference type="NCBI Taxonomy" id="4465"/>
    <lineage>
        <taxon>Eukaryota</taxon>
        <taxon>Viridiplantae</taxon>
        <taxon>Streptophyta</taxon>
        <taxon>Embryophyta</taxon>
        <taxon>Tracheophyta</taxon>
        <taxon>Spermatophyta</taxon>
        <taxon>Magnoliopsida</taxon>
        <taxon>Liliopsida</taxon>
        <taxon>Acoraceae</taxon>
        <taxon>Acorus</taxon>
    </lineage>
</organism>
<comment type="caution">
    <text evidence="5">The sequence shown here is derived from an EMBL/GenBank/DDBJ whole genome shotgun (WGS) entry which is preliminary data.</text>
</comment>
<dbReference type="SMART" id="SM00360">
    <property type="entry name" value="RRM"/>
    <property type="match status" value="3"/>
</dbReference>
<evidence type="ECO:0000313" key="6">
    <source>
        <dbReference type="Proteomes" id="UP001180020"/>
    </source>
</evidence>
<feature type="region of interest" description="Disordered" evidence="3">
    <location>
        <begin position="747"/>
        <end position="767"/>
    </location>
</feature>
<evidence type="ECO:0000256" key="3">
    <source>
        <dbReference type="SAM" id="MobiDB-lite"/>
    </source>
</evidence>
<evidence type="ECO:0000313" key="5">
    <source>
        <dbReference type="EMBL" id="KAK1315493.1"/>
    </source>
</evidence>
<dbReference type="Pfam" id="PF00076">
    <property type="entry name" value="RRM_1"/>
    <property type="match status" value="2"/>
</dbReference>
<keyword evidence="1 2" id="KW-0694">RNA-binding</keyword>
<dbReference type="PROSITE" id="PS50102">
    <property type="entry name" value="RRM"/>
    <property type="match status" value="3"/>
</dbReference>
<dbReference type="PANTHER" id="PTHR21245">
    <property type="entry name" value="HETEROGENEOUS NUCLEAR RIBONUCLEOPROTEIN"/>
    <property type="match status" value="1"/>
</dbReference>
<evidence type="ECO:0000259" key="4">
    <source>
        <dbReference type="PROSITE" id="PS50102"/>
    </source>
</evidence>
<dbReference type="AlphaFoldDB" id="A0AAV9EP89"/>
<dbReference type="InterPro" id="IPR012677">
    <property type="entry name" value="Nucleotide-bd_a/b_plait_sf"/>
</dbReference>
<feature type="domain" description="RRM" evidence="4">
    <location>
        <begin position="171"/>
        <end position="249"/>
    </location>
</feature>
<dbReference type="InterPro" id="IPR035979">
    <property type="entry name" value="RBD_domain_sf"/>
</dbReference>
<feature type="compositionally biased region" description="Basic and acidic residues" evidence="3">
    <location>
        <begin position="575"/>
        <end position="607"/>
    </location>
</feature>
<feature type="region of interest" description="Disordered" evidence="3">
    <location>
        <begin position="564"/>
        <end position="615"/>
    </location>
</feature>
<dbReference type="FunFam" id="3.30.70.330:FF:000187">
    <property type="entry name" value="Heterogeneous nuclear ribonucleoprotein Q"/>
    <property type="match status" value="1"/>
</dbReference>
<gene>
    <name evidence="5" type="primary">RBP47</name>
    <name evidence="5" type="ORF">QJS10_CPA06g02028</name>
</gene>
<proteinExistence type="predicted"/>
<dbReference type="InterPro" id="IPR000504">
    <property type="entry name" value="RRM_dom"/>
</dbReference>
<sequence length="767" mass="86726">MRSRAVRRPATDTTPLKKKPPPKPSVGASDEAGPVDHVGSEDAPPPPTVDHVEQDPPPSHEVALEQCETKNYEQQMGSTGHRDEEERPGRLDLNLPHCEMEEDGGGLDELRGSDRISEAVEEEEVEEEEEVGVGDEEEFIEEEVDAEGSVGVVDDGEHHDFVRERYKRKEYEIFIGGLDRGTTEEELRKIFSEVGEIVEVRLMKNHITGVSKGFAFLRFATVDQAKRACAELKHPRIHGKQCGVAPSKDSDTLFIGHICKTWSKETLKEKLAEYGVDNFEELTLVEDTAIVGMNRGFAFLDFSSRSEAVIACKHLQRRNVVFGTDRNAKVAFADTFIEPDDEIMAQVKTVFVDGLPASWDEDRVKHNFKKFGRIEKIELARNMPAAKRADFGFITFDTHDFAVTCAENMNNTDIDDGEKKVKIRARLSRPRQRGRLGKYSRGNYLTRDVSGRGSRFSQDHGMSQWGSRRFAERGQSGDRDCRTFSGGYKRPLGARDRYPVIDLDRDRKRRHLSPWERDVRRAPDSTYERGRLRRDLAQYEEPHSRISDLSSRFAAERRSSLRYRPGYLESPPHNATRDALRRLPVYEEESNGRRIDRHSYHDSHSRDYGSLPGSRRLVPAMDDFDSRYAEPTVIRSRARFDYGGSSGTIQYEDVAYRDEPARIRRGSHLGYDGDVRNSTGHSLGLYEPASSIGYSRGRDKHIPVSGGASRGDGEGIFSSYGRDYLSRDYPSTVAHVGAGSYSSLYSGRDMNDSRLSGHGQGSYFKDM</sequence>
<reference evidence="5" key="1">
    <citation type="journal article" date="2023" name="Nat. Commun.">
        <title>Diploid and tetraploid genomes of Acorus and the evolution of monocots.</title>
        <authorList>
            <person name="Ma L."/>
            <person name="Liu K.W."/>
            <person name="Li Z."/>
            <person name="Hsiao Y.Y."/>
            <person name="Qi Y."/>
            <person name="Fu T."/>
            <person name="Tang G.D."/>
            <person name="Zhang D."/>
            <person name="Sun W.H."/>
            <person name="Liu D.K."/>
            <person name="Li Y."/>
            <person name="Chen G.Z."/>
            <person name="Liu X.D."/>
            <person name="Liao X.Y."/>
            <person name="Jiang Y.T."/>
            <person name="Yu X."/>
            <person name="Hao Y."/>
            <person name="Huang J."/>
            <person name="Zhao X.W."/>
            <person name="Ke S."/>
            <person name="Chen Y.Y."/>
            <person name="Wu W.L."/>
            <person name="Hsu J.L."/>
            <person name="Lin Y.F."/>
            <person name="Huang M.D."/>
            <person name="Li C.Y."/>
            <person name="Huang L."/>
            <person name="Wang Z.W."/>
            <person name="Zhao X."/>
            <person name="Zhong W.Y."/>
            <person name="Peng D.H."/>
            <person name="Ahmad S."/>
            <person name="Lan S."/>
            <person name="Zhang J.S."/>
            <person name="Tsai W.C."/>
            <person name="Van de Peer Y."/>
            <person name="Liu Z.J."/>
        </authorList>
    </citation>
    <scope>NUCLEOTIDE SEQUENCE</scope>
    <source>
        <strain evidence="5">CP</strain>
    </source>
</reference>